<evidence type="ECO:0008006" key="3">
    <source>
        <dbReference type="Google" id="ProtNLM"/>
    </source>
</evidence>
<dbReference type="Proteomes" id="UP000308230">
    <property type="component" value="Unassembled WGS sequence"/>
</dbReference>
<dbReference type="EMBL" id="SWLG01000017">
    <property type="protein sequence ID" value="TLS35706.1"/>
    <property type="molecule type" value="Genomic_DNA"/>
</dbReference>
<dbReference type="RefSeq" id="WP_138128484.1">
    <property type="nucleotide sequence ID" value="NZ_SWLG01000017.1"/>
</dbReference>
<reference evidence="1 2" key="1">
    <citation type="submission" date="2019-04" db="EMBL/GenBank/DDBJ databases">
        <title>Bacillus caeni sp. nov., a bacterium isolated from mangrove sediment.</title>
        <authorList>
            <person name="Huang H."/>
            <person name="Mo K."/>
            <person name="Hu Y."/>
        </authorList>
    </citation>
    <scope>NUCLEOTIDE SEQUENCE [LARGE SCALE GENOMIC DNA]</scope>
    <source>
        <strain evidence="1 2">HB172195</strain>
    </source>
</reference>
<gene>
    <name evidence="1" type="ORF">FCL54_18790</name>
</gene>
<sequence length="63" mass="7438">MAFERDITELTMIPKNEWQDQELAFYHSNLKQMAAYLNSEGVSMHHEIIKEIENRGGMKKLNQ</sequence>
<dbReference type="AlphaFoldDB" id="A0A5R9EZS8"/>
<comment type="caution">
    <text evidence="1">The sequence shown here is derived from an EMBL/GenBank/DDBJ whole genome shotgun (WGS) entry which is preliminary data.</text>
</comment>
<accession>A0A5R9EZS8</accession>
<name>A0A5R9EZS8_9BACL</name>
<keyword evidence="2" id="KW-1185">Reference proteome</keyword>
<proteinExistence type="predicted"/>
<organism evidence="1 2">
    <name type="scientific">Exobacillus caeni</name>
    <dbReference type="NCBI Taxonomy" id="2574798"/>
    <lineage>
        <taxon>Bacteria</taxon>
        <taxon>Bacillati</taxon>
        <taxon>Bacillota</taxon>
        <taxon>Bacilli</taxon>
        <taxon>Bacillales</taxon>
        <taxon>Guptibacillaceae</taxon>
        <taxon>Exobacillus</taxon>
    </lineage>
</organism>
<dbReference type="OrthoDB" id="2691543at2"/>
<protein>
    <recommendedName>
        <fullName evidence="3">Cytosolic protein</fullName>
    </recommendedName>
</protein>
<evidence type="ECO:0000313" key="2">
    <source>
        <dbReference type="Proteomes" id="UP000308230"/>
    </source>
</evidence>
<evidence type="ECO:0000313" key="1">
    <source>
        <dbReference type="EMBL" id="TLS35706.1"/>
    </source>
</evidence>